<feature type="transmembrane region" description="Helical" evidence="2">
    <location>
        <begin position="6"/>
        <end position="24"/>
    </location>
</feature>
<proteinExistence type="predicted"/>
<dbReference type="AlphaFoldDB" id="A0A9D1M476"/>
<keyword evidence="1" id="KW-0802">TPR repeat</keyword>
<name>A0A9D1M476_9PROT</name>
<evidence type="ECO:0000313" key="4">
    <source>
        <dbReference type="Proteomes" id="UP000824107"/>
    </source>
</evidence>
<dbReference type="SUPFAM" id="SSF48452">
    <property type="entry name" value="TPR-like"/>
    <property type="match status" value="2"/>
</dbReference>
<reference evidence="3" key="1">
    <citation type="submission" date="2020-10" db="EMBL/GenBank/DDBJ databases">
        <authorList>
            <person name="Gilroy R."/>
        </authorList>
    </citation>
    <scope>NUCLEOTIDE SEQUENCE</scope>
    <source>
        <strain evidence="3">ChiW3-316</strain>
    </source>
</reference>
<dbReference type="EMBL" id="DVNC01000029">
    <property type="protein sequence ID" value="HIU53341.1"/>
    <property type="molecule type" value="Genomic_DNA"/>
</dbReference>
<protein>
    <recommendedName>
        <fullName evidence="5">Tetratricopeptide repeat protein</fullName>
    </recommendedName>
</protein>
<keyword evidence="2" id="KW-1133">Transmembrane helix</keyword>
<dbReference type="PANTHER" id="PTHR10098">
    <property type="entry name" value="RAPSYN-RELATED"/>
    <property type="match status" value="1"/>
</dbReference>
<keyword evidence="2" id="KW-0812">Transmembrane</keyword>
<comment type="caution">
    <text evidence="3">The sequence shown here is derived from an EMBL/GenBank/DDBJ whole genome shotgun (WGS) entry which is preliminary data.</text>
</comment>
<evidence type="ECO:0000256" key="1">
    <source>
        <dbReference type="PROSITE-ProRule" id="PRU00339"/>
    </source>
</evidence>
<keyword evidence="2" id="KW-0472">Membrane</keyword>
<gene>
    <name evidence="3" type="ORF">IAD20_04590</name>
</gene>
<evidence type="ECO:0000313" key="3">
    <source>
        <dbReference type="EMBL" id="HIU53341.1"/>
    </source>
</evidence>
<evidence type="ECO:0008006" key="5">
    <source>
        <dbReference type="Google" id="ProtNLM"/>
    </source>
</evidence>
<dbReference type="PANTHER" id="PTHR10098:SF108">
    <property type="entry name" value="TETRATRICOPEPTIDE REPEAT PROTEIN 28"/>
    <property type="match status" value="1"/>
</dbReference>
<dbReference type="Proteomes" id="UP000824107">
    <property type="component" value="Unassembled WGS sequence"/>
</dbReference>
<dbReference type="PROSITE" id="PS50005">
    <property type="entry name" value="TPR"/>
    <property type="match status" value="1"/>
</dbReference>
<dbReference type="Gene3D" id="1.25.40.10">
    <property type="entry name" value="Tetratricopeptide repeat domain"/>
    <property type="match status" value="2"/>
</dbReference>
<evidence type="ECO:0000256" key="2">
    <source>
        <dbReference type="SAM" id="Phobius"/>
    </source>
</evidence>
<dbReference type="Pfam" id="PF13424">
    <property type="entry name" value="TPR_12"/>
    <property type="match status" value="1"/>
</dbReference>
<dbReference type="SMART" id="SM00028">
    <property type="entry name" value="TPR"/>
    <property type="match status" value="4"/>
</dbReference>
<accession>A0A9D1M476</accession>
<dbReference type="InterPro" id="IPR019734">
    <property type="entry name" value="TPR_rpt"/>
</dbReference>
<reference evidence="3" key="2">
    <citation type="journal article" date="2021" name="PeerJ">
        <title>Extensive microbial diversity within the chicken gut microbiome revealed by metagenomics and culture.</title>
        <authorList>
            <person name="Gilroy R."/>
            <person name="Ravi A."/>
            <person name="Getino M."/>
            <person name="Pursley I."/>
            <person name="Horton D.L."/>
            <person name="Alikhan N.F."/>
            <person name="Baker D."/>
            <person name="Gharbi K."/>
            <person name="Hall N."/>
            <person name="Watson M."/>
            <person name="Adriaenssens E.M."/>
            <person name="Foster-Nyarko E."/>
            <person name="Jarju S."/>
            <person name="Secka A."/>
            <person name="Antonio M."/>
            <person name="Oren A."/>
            <person name="Chaudhuri R.R."/>
            <person name="La Ragione R."/>
            <person name="Hildebrand F."/>
            <person name="Pallen M.J."/>
        </authorList>
    </citation>
    <scope>NUCLEOTIDE SEQUENCE</scope>
    <source>
        <strain evidence="3">ChiW3-316</strain>
    </source>
</reference>
<sequence length="495" mass="56576">MIKLEYVVFFLLFAGSGAYVWHFFRRLRRDHFSKLVERAFLRRQASGGENAFFCEPLLRRIVVLLLRDGKKALRPLLALTLGRHTPAEKYLRSRGRELEALLLRAHVSPQRALPGLKKYVRKNPQNRFALAALAELCFVAGDAGHGQAALDNISLKRAPRYVLGIYWYYQTSFYLREGDMLAASQACVRAEKYFLREKAFYAAARCRLLMGTVYRVCFVEDVASFMFRGALKIFEQLHCPQGRAAAFGNLGMLNALTEHFGEAQGYFEQARELYDGINAVRGRAEIDNQLGLLEILRRNFSRAEKYLQTAAQGHEQADSLPGLALNAELFSYLEAARNRHVLSRRYAEKAEELYRRIGNESARLESLYLQAEAWYAGKKDKKAETVLRRIIQEAGGHSTSFHIANAYSLLGLVFMRRGELQRAKGLFQQSLEQEQKNDRWSGQACDYANIGLLELRCGRKEQAKTHLNAALELALNLDNREMADFLKRELEKLKA</sequence>
<organism evidence="3 4">
    <name type="scientific">Candidatus Scatocola faecipullorum</name>
    <dbReference type="NCBI Taxonomy" id="2840917"/>
    <lineage>
        <taxon>Bacteria</taxon>
        <taxon>Pseudomonadati</taxon>
        <taxon>Pseudomonadota</taxon>
        <taxon>Alphaproteobacteria</taxon>
        <taxon>Rhodospirillales</taxon>
        <taxon>Rhodospirillaceae</taxon>
        <taxon>Rhodospirillaceae incertae sedis</taxon>
        <taxon>Candidatus Scatocola</taxon>
    </lineage>
</organism>
<dbReference type="InterPro" id="IPR011990">
    <property type="entry name" value="TPR-like_helical_dom_sf"/>
</dbReference>
<feature type="repeat" description="TPR" evidence="1">
    <location>
        <begin position="404"/>
        <end position="437"/>
    </location>
</feature>